<dbReference type="RefSeq" id="WP_144422025.1">
    <property type="nucleotide sequence ID" value="NZ_CP012251.1"/>
</dbReference>
<gene>
    <name evidence="4" type="ORF">XSP_002106</name>
    <name evidence="3" type="ORF">XSP_002123</name>
</gene>
<name>A0A7U7DCQ9_XANCJ</name>
<evidence type="ECO:0008006" key="6">
    <source>
        <dbReference type="Google" id="ProtNLM"/>
    </source>
</evidence>
<dbReference type="EMBL" id="LR861807">
    <property type="protein sequence ID" value="CAD1792020.1"/>
    <property type="molecule type" value="Genomic_DNA"/>
</dbReference>
<feature type="domain" description="Apea-like HEPN" evidence="1">
    <location>
        <begin position="281"/>
        <end position="398"/>
    </location>
</feature>
<reference evidence="3 5" key="1">
    <citation type="submission" date="2020-07" db="EMBL/GenBank/DDBJ databases">
        <authorList>
            <person name="Teixeira M."/>
        </authorList>
    </citation>
    <scope>NUCLEOTIDE SEQUENCE</scope>
    <source>
        <strain evidence="4">3</strain>
        <strain evidence="3">Xanthomonas arboricola pv. juglandis CPBF 427</strain>
    </source>
</reference>
<sequence length="425" mass="48969">MKDTDTPQSLLGRFWLPTHGEDTAVSGVLDFNDAGATVRLEGALTPTGLLANAIVFARLQGRHEKATLFNCFASASKRGDGTVVSSKIESTRIALGSLREDLGVRGVQFRLLGSPAWFHEQCFDADIGDQSGAIVRFKSFESTRYPLSDELTLERFYSATVPMGNWGSEQFHVDRPMGFRIVSSRRLHFDRLWAMMYRLRRFLEFLSQQHLPHTHLMVFDEADVERGMPDIEIRHSSLHAVRPKKFEWDDRLVRFDDIQDRFPTLLLRWFEVHQASPEAFDRYFAAFDRDRKDVILHFLWNVAALEELHKLRTTRVTKKKFSLLERLQDIRTRWSTAFKVTPSDDVLKQIKDSRHYYAHAAGDLRDKAAKDWTLLRYGDFVAALSNLEILTLLGLSDEDAIRLANSYWMSETLALNKYPTHKADP</sequence>
<dbReference type="Pfam" id="PF18739">
    <property type="entry name" value="HEPN_Apea"/>
    <property type="match status" value="1"/>
</dbReference>
<proteinExistence type="predicted"/>
<evidence type="ECO:0000313" key="4">
    <source>
        <dbReference type="EMBL" id="CAD1792020.1"/>
    </source>
</evidence>
<accession>A0A7U7DCQ9</accession>
<dbReference type="InterPro" id="IPR041223">
    <property type="entry name" value="ApeA_NTD"/>
</dbReference>
<dbReference type="InterPro" id="IPR041229">
    <property type="entry name" value="HEPN_Apea"/>
</dbReference>
<protein>
    <recommendedName>
        <fullName evidence="6">ApeA N-terminal domain-containing protein</fullName>
    </recommendedName>
</protein>
<dbReference type="Pfam" id="PF18862">
    <property type="entry name" value="ApeA_NTD1"/>
    <property type="match status" value="1"/>
</dbReference>
<organism evidence="3">
    <name type="scientific">Xanthomonas campestris pv. juglandis</name>
    <name type="common">Xanthomonas arboricola pv. juglandis</name>
    <dbReference type="NCBI Taxonomy" id="195709"/>
    <lineage>
        <taxon>Bacteria</taxon>
        <taxon>Pseudomonadati</taxon>
        <taxon>Pseudomonadota</taxon>
        <taxon>Gammaproteobacteria</taxon>
        <taxon>Lysobacterales</taxon>
        <taxon>Lysobacteraceae</taxon>
        <taxon>Xanthomonas</taxon>
    </lineage>
</organism>
<dbReference type="EMBL" id="LR824643">
    <property type="protein sequence ID" value="CAD0327496.1"/>
    <property type="molecule type" value="Genomic_DNA"/>
</dbReference>
<dbReference type="Proteomes" id="UP000514411">
    <property type="component" value="Chromosome"/>
</dbReference>
<evidence type="ECO:0000313" key="5">
    <source>
        <dbReference type="Proteomes" id="UP000514411"/>
    </source>
</evidence>
<evidence type="ECO:0000259" key="1">
    <source>
        <dbReference type="Pfam" id="PF18739"/>
    </source>
</evidence>
<evidence type="ECO:0000259" key="2">
    <source>
        <dbReference type="Pfam" id="PF18862"/>
    </source>
</evidence>
<feature type="domain" description="ApeA N-terminal" evidence="2">
    <location>
        <begin position="11"/>
        <end position="269"/>
    </location>
</feature>
<evidence type="ECO:0000313" key="3">
    <source>
        <dbReference type="EMBL" id="CAD0327496.1"/>
    </source>
</evidence>
<dbReference type="AlphaFoldDB" id="A0A7U7DCQ9"/>